<feature type="domain" description="DC1" evidence="2">
    <location>
        <begin position="144"/>
        <end position="188"/>
    </location>
</feature>
<feature type="domain" description="DC1" evidence="2">
    <location>
        <begin position="72"/>
        <end position="131"/>
    </location>
</feature>
<evidence type="ECO:0008006" key="6">
    <source>
        <dbReference type="Google" id="ProtNLM"/>
    </source>
</evidence>
<dbReference type="AlphaFoldDB" id="A0A654ETN6"/>
<evidence type="ECO:0000313" key="4">
    <source>
        <dbReference type="EMBL" id="VYS52654.1"/>
    </source>
</evidence>
<feature type="domain" description="DC1" evidence="2">
    <location>
        <begin position="403"/>
        <end position="450"/>
    </location>
</feature>
<evidence type="ECO:0000259" key="2">
    <source>
        <dbReference type="Pfam" id="PF03107"/>
    </source>
</evidence>
<reference evidence="4 5" key="1">
    <citation type="submission" date="2019-11" db="EMBL/GenBank/DDBJ databases">
        <authorList>
            <person name="Jiao W.-B."/>
            <person name="Schneeberger K."/>
        </authorList>
    </citation>
    <scope>NUCLEOTIDE SEQUENCE [LARGE SCALE GENOMIC DNA]</scope>
    <source>
        <strain evidence="5">cv. An-1</strain>
    </source>
</reference>
<protein>
    <recommendedName>
        <fullName evidence="6">Cysteine/Histidine-rich C1 domain family protein</fullName>
    </recommendedName>
</protein>
<gene>
    <name evidence="4" type="ORF">AN1_LOCUS8115</name>
</gene>
<accession>A0A654ETN6</accession>
<evidence type="ECO:0000313" key="5">
    <source>
        <dbReference type="Proteomes" id="UP000426265"/>
    </source>
</evidence>
<dbReference type="InterPro" id="IPR004146">
    <property type="entry name" value="DC1"/>
</dbReference>
<dbReference type="Proteomes" id="UP000426265">
    <property type="component" value="Unassembled WGS sequence"/>
</dbReference>
<feature type="domain" description="DC1" evidence="2">
    <location>
        <begin position="342"/>
        <end position="393"/>
    </location>
</feature>
<dbReference type="EMBL" id="CACRSJ010000105">
    <property type="protein sequence ID" value="VYS52654.1"/>
    <property type="molecule type" value="Genomic_DNA"/>
</dbReference>
<keyword evidence="1" id="KW-0677">Repeat</keyword>
<name>A0A654ETN6_ARATH</name>
<sequence>MAANEEEPICRLSHPTHPHTLSRRAGRIPPSGCFACNKEEPSPCSTFHYSCTTCDVEFHDICHVYPRKLTHPYHLQHPLTLTTQNTEIEIISKNPEYGYIFKNCNWCGDDLRDGSQFYHCSICNFCLDLSCSQNFPTLTITNPKSHHHSLFLFPWPLLIPCEACGLVSLLEPSYTCFHCNYLVHESCINLPRVIKITRHPHRLSHTPFLPPTTPSCRVCYKTVDIKYGQYSCDHEGCSYVAHSKCATHMHVWDGRELEWEPEELDETEDIVPFKKVGDNMIKYFCHEHHLKLEKYDSVRDAKKQCQACILRIDSYDFYNCVQCDFFLHEVCAGLPRKLAHALHKHPLVLDPSPILDYSSTSCSTCARESTGFRYKCSKIDCDDEITIQIDFRCILVPDCFTHKSHEHPLFISTSYSRKGNISCDGCKDSVRDEYYLQCTICSFAMCYRCATIPYELYYKYDAHLLSLCYGEDAEKAYWCEVCEKELNPREWFYSCNKCCITIHLECIFGSSVYIKSGYTFYFGSASMKILGNNSHTRPICYKCDHRCPDSVYYKLFEKVFCSWLCVWTSDIESFDNVEKE</sequence>
<organism evidence="4 5">
    <name type="scientific">Arabidopsis thaliana</name>
    <name type="common">Mouse-ear cress</name>
    <dbReference type="NCBI Taxonomy" id="3702"/>
    <lineage>
        <taxon>Eukaryota</taxon>
        <taxon>Viridiplantae</taxon>
        <taxon>Streptophyta</taxon>
        <taxon>Embryophyta</taxon>
        <taxon>Tracheophyta</taxon>
        <taxon>Spermatophyta</taxon>
        <taxon>Magnoliopsida</taxon>
        <taxon>eudicotyledons</taxon>
        <taxon>Gunneridae</taxon>
        <taxon>Pentapetalae</taxon>
        <taxon>rosids</taxon>
        <taxon>malvids</taxon>
        <taxon>Brassicales</taxon>
        <taxon>Brassicaceae</taxon>
        <taxon>Camelineae</taxon>
        <taxon>Arabidopsis</taxon>
    </lineage>
</organism>
<dbReference type="PANTHER" id="PTHR32410">
    <property type="entry name" value="CYSTEINE/HISTIDINE-RICH C1 DOMAIN FAMILY PROTEIN"/>
    <property type="match status" value="1"/>
</dbReference>
<dbReference type="ExpressionAtlas" id="A0A654ETN6">
    <property type="expression patterns" value="differential"/>
</dbReference>
<proteinExistence type="predicted"/>
<feature type="domain" description="DC1" evidence="2">
    <location>
        <begin position="460"/>
        <end position="507"/>
    </location>
</feature>
<feature type="domain" description="DC1" evidence="2">
    <location>
        <begin position="198"/>
        <end position="246"/>
    </location>
</feature>
<evidence type="ECO:0000256" key="1">
    <source>
        <dbReference type="ARBA" id="ARBA00022737"/>
    </source>
</evidence>
<dbReference type="Pfam" id="PF03107">
    <property type="entry name" value="C1_2"/>
    <property type="match status" value="7"/>
</dbReference>
<dbReference type="Pfam" id="PF22926">
    <property type="entry name" value="C1-like_CT"/>
    <property type="match status" value="1"/>
</dbReference>
<dbReference type="PANTHER" id="PTHR32410:SF168">
    <property type="entry name" value="CYSTEINE_HISTIDINE-RICH C1 DOMAIN FAMILY PROTEIN"/>
    <property type="match status" value="1"/>
</dbReference>
<dbReference type="InterPro" id="IPR054483">
    <property type="entry name" value="DC1-like_CT"/>
</dbReference>
<dbReference type="InterPro" id="IPR046349">
    <property type="entry name" value="C1-like_sf"/>
</dbReference>
<dbReference type="InterPro" id="IPR053192">
    <property type="entry name" value="Vacuole_Formation_Reg"/>
</dbReference>
<dbReference type="SUPFAM" id="SSF57889">
    <property type="entry name" value="Cysteine-rich domain"/>
    <property type="match status" value="4"/>
</dbReference>
<feature type="domain" description="DC1" evidence="2">
    <location>
        <begin position="284"/>
        <end position="332"/>
    </location>
</feature>
<feature type="domain" description="DC1-like C-terminal" evidence="3">
    <location>
        <begin position="527"/>
        <end position="566"/>
    </location>
</feature>
<evidence type="ECO:0000259" key="3">
    <source>
        <dbReference type="Pfam" id="PF22926"/>
    </source>
</evidence>